<comment type="caution">
    <text evidence="3">The sequence shown here is derived from an EMBL/GenBank/DDBJ whole genome shotgun (WGS) entry which is preliminary data.</text>
</comment>
<dbReference type="PROSITE" id="PS51766">
    <property type="entry name" value="DOCKERIN"/>
    <property type="match status" value="1"/>
</dbReference>
<keyword evidence="1" id="KW-1133">Transmembrane helix</keyword>
<dbReference type="Proteomes" id="UP000095552">
    <property type="component" value="Unassembled WGS sequence"/>
</dbReference>
<sequence length="548" mass="56603">MIKSLKYADQQKSLKRKTSKLFLYYLLPFFLSSSPINLTTEGPSNMTINFDSGSWPGVVVFTGSGSVDISTFDGSHGLTFSATLGSGSDAGRYRVAGGLWEFARTSGSITSASIESNDGSEFDLESISLRLGGSGSCRIDGFRDGSSSAVATTTVSTSTTLTAFSLTGVSGFDNVDKVTVTIITGATTVIRWDNLVFGTAAASDTDPPTFDVAPSASSVTTTGFTAGASIDEGGDIYYVVVADGATAPTPANVIAGKANGGGSPIASGSGTNLTDPFTLSSAVTGLTAGTAYDVYFIARDDESSPNIQATVTKVDVTTLAPSSLQIAATVFLEGAYNGTNLNTAINSSIPAQQPYNGVNSHSQTTSVSIPASAVDWVLVELREAGTAATATNATRKGSAAGFLMNDGTIKATNGTSNLTINLTGNTGTDYYVVIYHRNHLPIMSAAAIDGSGGTLTIDFTSNSANTYQTTTALASLTNNKFGMPSGDVNQDGSINSTDLSTWRTNNGAVYSYSGNGNADFNLDGEINAVDRNEFQQKNTSKTRQVPTT</sequence>
<dbReference type="GO" id="GO:0000272">
    <property type="term" value="P:polysaccharide catabolic process"/>
    <property type="evidence" value="ECO:0007669"/>
    <property type="project" value="InterPro"/>
</dbReference>
<feature type="domain" description="Dockerin" evidence="2">
    <location>
        <begin position="481"/>
        <end position="547"/>
    </location>
</feature>
<dbReference type="SUPFAM" id="SSF63446">
    <property type="entry name" value="Type I dockerin domain"/>
    <property type="match status" value="1"/>
</dbReference>
<dbReference type="EMBL" id="MDGQ01000001">
    <property type="protein sequence ID" value="OEK07644.1"/>
    <property type="molecule type" value="Genomic_DNA"/>
</dbReference>
<keyword evidence="1" id="KW-0812">Transmembrane</keyword>
<name>A0A1E5T8E4_9BACT</name>
<proteinExistence type="predicted"/>
<evidence type="ECO:0000256" key="1">
    <source>
        <dbReference type="SAM" id="Phobius"/>
    </source>
</evidence>
<gene>
    <name evidence="3" type="ORF">BFP71_00030</name>
</gene>
<dbReference type="Gene3D" id="1.10.1330.10">
    <property type="entry name" value="Dockerin domain"/>
    <property type="match status" value="1"/>
</dbReference>
<keyword evidence="1" id="KW-0472">Membrane</keyword>
<dbReference type="InterPro" id="IPR036439">
    <property type="entry name" value="Dockerin_dom_sf"/>
</dbReference>
<feature type="transmembrane region" description="Helical" evidence="1">
    <location>
        <begin position="21"/>
        <end position="38"/>
    </location>
</feature>
<dbReference type="AlphaFoldDB" id="A0A1E5T8E4"/>
<dbReference type="InterPro" id="IPR018247">
    <property type="entry name" value="EF_Hand_1_Ca_BS"/>
</dbReference>
<accession>A0A1E5T8E4</accession>
<protein>
    <recommendedName>
        <fullName evidence="2">Dockerin domain-containing protein</fullName>
    </recommendedName>
</protein>
<reference evidence="3 4" key="1">
    <citation type="submission" date="2016-08" db="EMBL/GenBank/DDBJ databases">
        <title>Draft genome of Fabibacter sp. strain SK-8.</title>
        <authorList>
            <person name="Wong S.-K."/>
            <person name="Hamasaki K."/>
            <person name="Yoshizawa S."/>
        </authorList>
    </citation>
    <scope>NUCLEOTIDE SEQUENCE [LARGE SCALE GENOMIC DNA]</scope>
    <source>
        <strain evidence="3 4">SK-8</strain>
    </source>
</reference>
<evidence type="ECO:0000313" key="3">
    <source>
        <dbReference type="EMBL" id="OEK07644.1"/>
    </source>
</evidence>
<dbReference type="InterPro" id="IPR016134">
    <property type="entry name" value="Dockerin_dom"/>
</dbReference>
<evidence type="ECO:0000259" key="2">
    <source>
        <dbReference type="PROSITE" id="PS51766"/>
    </source>
</evidence>
<dbReference type="GO" id="GO:0004553">
    <property type="term" value="F:hydrolase activity, hydrolyzing O-glycosyl compounds"/>
    <property type="evidence" value="ECO:0007669"/>
    <property type="project" value="InterPro"/>
</dbReference>
<dbReference type="PROSITE" id="PS00018">
    <property type="entry name" value="EF_HAND_1"/>
    <property type="match status" value="1"/>
</dbReference>
<keyword evidence="4" id="KW-1185">Reference proteome</keyword>
<organism evidence="3 4">
    <name type="scientific">Roseivirga misakiensis</name>
    <dbReference type="NCBI Taxonomy" id="1563681"/>
    <lineage>
        <taxon>Bacteria</taxon>
        <taxon>Pseudomonadati</taxon>
        <taxon>Bacteroidota</taxon>
        <taxon>Cytophagia</taxon>
        <taxon>Cytophagales</taxon>
        <taxon>Roseivirgaceae</taxon>
        <taxon>Roseivirga</taxon>
    </lineage>
</organism>
<dbReference type="InterPro" id="IPR002105">
    <property type="entry name" value="Dockerin_1_rpt"/>
</dbReference>
<dbReference type="Pfam" id="PF00404">
    <property type="entry name" value="Dockerin_1"/>
    <property type="match status" value="1"/>
</dbReference>
<evidence type="ECO:0000313" key="4">
    <source>
        <dbReference type="Proteomes" id="UP000095552"/>
    </source>
</evidence>
<dbReference type="STRING" id="1563681.BFP71_00030"/>